<sequence length="302" mass="33846">MKKFLGLVASSLILFSSINVFAGAKVSSQSIVLDGKDTGVKGYNIEDNNYFKLRDVAALLDGKDAEFSVSYDQERSSVIINSKSDYTKTDSDLSPLKDSDSEVKKSFHNIIVNGVRHSLNVYTIDGYNYFKLRELGQTIGFVVDYDQKNNKVTIDSRSIEPKAILNNQVEIKILDYRASYGDKSLDILKDPILDIDKFLGNINNSILATKDEGQVNGEAKYIKSENIVEVLPTSTKYNGKFTYKPYIQVTQGEKSEIFPYEGKFEVAKTLAAKGFDSTSEFEISLGAKTEDNFIKYSSFKYK</sequence>
<keyword evidence="3" id="KW-1185">Reference proteome</keyword>
<keyword evidence="1" id="KW-0732">Signal</keyword>
<accession>A0ABU7X7Q3</accession>
<proteinExistence type="predicted"/>
<comment type="caution">
    <text evidence="2">The sequence shown here is derived from an EMBL/GenBank/DDBJ whole genome shotgun (WGS) entry which is preliminary data.</text>
</comment>
<feature type="chain" id="PRO_5047024255" description="Copper amine oxidase-like N-terminal domain-containing protein" evidence="1">
    <location>
        <begin position="23"/>
        <end position="302"/>
    </location>
</feature>
<evidence type="ECO:0000313" key="3">
    <source>
        <dbReference type="Proteomes" id="UP001328425"/>
    </source>
</evidence>
<protein>
    <recommendedName>
        <fullName evidence="4">Copper amine oxidase-like N-terminal domain-containing protein</fullName>
    </recommendedName>
</protein>
<dbReference type="RefSeq" id="WP_332086611.1">
    <property type="nucleotide sequence ID" value="NZ_JARBCY010000008.1"/>
</dbReference>
<gene>
    <name evidence="2" type="ORF">PV361_01070</name>
</gene>
<feature type="signal peptide" evidence="1">
    <location>
        <begin position="1"/>
        <end position="22"/>
    </location>
</feature>
<reference evidence="2 3" key="1">
    <citation type="submission" date="2022-11" db="EMBL/GenBank/DDBJ databases">
        <title>The First Case of Preauricular Fistular Abscess Caused by Peptoniphilus grossensis.</title>
        <authorList>
            <person name="Byun J.-H."/>
        </authorList>
    </citation>
    <scope>NUCLEOTIDE SEQUENCE [LARGE SCALE GENOMIC DNA]</scope>
    <source>
        <strain evidence="2 3">GYB008</strain>
    </source>
</reference>
<organism evidence="2 3">
    <name type="scientific">Peptoniphilus grossensis</name>
    <dbReference type="NCBI Taxonomy" id="1465756"/>
    <lineage>
        <taxon>Bacteria</taxon>
        <taxon>Bacillati</taxon>
        <taxon>Bacillota</taxon>
        <taxon>Tissierellia</taxon>
        <taxon>Tissierellales</taxon>
        <taxon>Peptoniphilaceae</taxon>
        <taxon>Peptoniphilus</taxon>
    </lineage>
</organism>
<dbReference type="EMBL" id="JARBCY010000008">
    <property type="protein sequence ID" value="MEF3317292.1"/>
    <property type="molecule type" value="Genomic_DNA"/>
</dbReference>
<evidence type="ECO:0000256" key="1">
    <source>
        <dbReference type="SAM" id="SignalP"/>
    </source>
</evidence>
<dbReference type="Proteomes" id="UP001328425">
    <property type="component" value="Unassembled WGS sequence"/>
</dbReference>
<evidence type="ECO:0000313" key="2">
    <source>
        <dbReference type="EMBL" id="MEF3317292.1"/>
    </source>
</evidence>
<evidence type="ECO:0008006" key="4">
    <source>
        <dbReference type="Google" id="ProtNLM"/>
    </source>
</evidence>
<name>A0ABU7X7Q3_9FIRM</name>